<proteinExistence type="predicted"/>
<evidence type="ECO:0000313" key="3">
    <source>
        <dbReference type="EMBL" id="KAE9981808.1"/>
    </source>
</evidence>
<keyword evidence="1" id="KW-0175">Coiled coil</keyword>
<feature type="compositionally biased region" description="Low complexity" evidence="2">
    <location>
        <begin position="179"/>
        <end position="193"/>
    </location>
</feature>
<feature type="region of interest" description="Disordered" evidence="2">
    <location>
        <begin position="59"/>
        <end position="231"/>
    </location>
</feature>
<accession>A0A8H3V5Z3</accession>
<dbReference type="Proteomes" id="UP000447873">
    <property type="component" value="Unassembled WGS sequence"/>
</dbReference>
<feature type="compositionally biased region" description="Low complexity" evidence="2">
    <location>
        <begin position="203"/>
        <end position="217"/>
    </location>
</feature>
<name>A0A8H3V5Z3_VENIN</name>
<evidence type="ECO:0000256" key="2">
    <source>
        <dbReference type="SAM" id="MobiDB-lite"/>
    </source>
</evidence>
<feature type="coiled-coil region" evidence="1">
    <location>
        <begin position="23"/>
        <end position="50"/>
    </location>
</feature>
<gene>
    <name evidence="3" type="ORF">EG328_011401</name>
</gene>
<dbReference type="AlphaFoldDB" id="A0A8H3V5Z3"/>
<evidence type="ECO:0000313" key="4">
    <source>
        <dbReference type="Proteomes" id="UP000447873"/>
    </source>
</evidence>
<sequence length="231" mass="25564">MDPSWSTLVNIITELQQEKRDVKMAFEKRVADLELELRIEQQRNSALMTQLIEVLGNGPSRNAELMHQSNESLQNRPSSRPSSKSSSRPSSKPSSRLWAEREIGDQPSSQEFSEKAKKGPYKVPIDETPSPSSENNKGDGERRGTSPRQLRRQKGWYLGEGYEYDGGASPQSSDYGDLSTSSKYSKRASSAASPQSSDCGALSTSSRYSERASSVASLTYHYGRTLGKISE</sequence>
<evidence type="ECO:0000256" key="1">
    <source>
        <dbReference type="SAM" id="Coils"/>
    </source>
</evidence>
<protein>
    <submittedName>
        <fullName evidence="3">Uncharacterized protein</fullName>
    </submittedName>
</protein>
<feature type="compositionally biased region" description="Low complexity" evidence="2">
    <location>
        <begin position="76"/>
        <end position="96"/>
    </location>
</feature>
<dbReference type="EMBL" id="WNWS01000084">
    <property type="protein sequence ID" value="KAE9981808.1"/>
    <property type="molecule type" value="Genomic_DNA"/>
</dbReference>
<organism evidence="3 4">
    <name type="scientific">Venturia inaequalis</name>
    <name type="common">Apple scab fungus</name>
    <dbReference type="NCBI Taxonomy" id="5025"/>
    <lineage>
        <taxon>Eukaryota</taxon>
        <taxon>Fungi</taxon>
        <taxon>Dikarya</taxon>
        <taxon>Ascomycota</taxon>
        <taxon>Pezizomycotina</taxon>
        <taxon>Dothideomycetes</taxon>
        <taxon>Pleosporomycetidae</taxon>
        <taxon>Venturiales</taxon>
        <taxon>Venturiaceae</taxon>
        <taxon>Venturia</taxon>
    </lineage>
</organism>
<comment type="caution">
    <text evidence="3">The sequence shown here is derived from an EMBL/GenBank/DDBJ whole genome shotgun (WGS) entry which is preliminary data.</text>
</comment>
<reference evidence="3 4" key="1">
    <citation type="submission" date="2018-12" db="EMBL/GenBank/DDBJ databases">
        <title>Venturia inaequalis Genome Resource.</title>
        <authorList>
            <person name="Lichtner F.J."/>
        </authorList>
    </citation>
    <scope>NUCLEOTIDE SEQUENCE [LARGE SCALE GENOMIC DNA]</scope>
    <source>
        <strain evidence="3 4">120213</strain>
    </source>
</reference>